<dbReference type="AlphaFoldDB" id="A0A1Y2IR92"/>
<keyword evidence="9" id="KW-0808">Transferase</keyword>
<protein>
    <submittedName>
        <fullName evidence="9">Glycosyltransferase family 8 protein</fullName>
    </submittedName>
</protein>
<name>A0A1Y2IR92_TRAC3</name>
<dbReference type="GO" id="GO:0016020">
    <property type="term" value="C:membrane"/>
    <property type="evidence" value="ECO:0007669"/>
    <property type="project" value="UniProtKB-SubCell"/>
</dbReference>
<keyword evidence="10" id="KW-1185">Reference proteome</keyword>
<dbReference type="GO" id="GO:0015020">
    <property type="term" value="F:glucuronosyltransferase activity"/>
    <property type="evidence" value="ECO:0007669"/>
    <property type="project" value="TreeGrafter"/>
</dbReference>
<proteinExistence type="predicted"/>
<evidence type="ECO:0000256" key="3">
    <source>
        <dbReference type="ARBA" id="ARBA00022968"/>
    </source>
</evidence>
<organism evidence="9 10">
    <name type="scientific">Trametes coccinea (strain BRFM310)</name>
    <name type="common">Pycnoporus coccineus</name>
    <dbReference type="NCBI Taxonomy" id="1353009"/>
    <lineage>
        <taxon>Eukaryota</taxon>
        <taxon>Fungi</taxon>
        <taxon>Dikarya</taxon>
        <taxon>Basidiomycota</taxon>
        <taxon>Agaricomycotina</taxon>
        <taxon>Agaricomycetes</taxon>
        <taxon>Polyporales</taxon>
        <taxon>Polyporaceae</taxon>
        <taxon>Trametes</taxon>
    </lineage>
</organism>
<evidence type="ECO:0000256" key="4">
    <source>
        <dbReference type="ARBA" id="ARBA00022989"/>
    </source>
</evidence>
<dbReference type="InterPro" id="IPR029044">
    <property type="entry name" value="Nucleotide-diphossugar_trans"/>
</dbReference>
<dbReference type="GO" id="GO:0035269">
    <property type="term" value="P:protein O-linked glycosylation via mannose"/>
    <property type="evidence" value="ECO:0007669"/>
    <property type="project" value="TreeGrafter"/>
</dbReference>
<accession>A0A1Y2IR92</accession>
<keyword evidence="5 8" id="KW-0472">Membrane</keyword>
<feature type="region of interest" description="Disordered" evidence="7">
    <location>
        <begin position="1"/>
        <end position="26"/>
    </location>
</feature>
<evidence type="ECO:0000256" key="1">
    <source>
        <dbReference type="ARBA" id="ARBA00004606"/>
    </source>
</evidence>
<dbReference type="OrthoDB" id="411524at2759"/>
<dbReference type="Proteomes" id="UP000193067">
    <property type="component" value="Unassembled WGS sequence"/>
</dbReference>
<keyword evidence="4 8" id="KW-1133">Transmembrane helix</keyword>
<dbReference type="SUPFAM" id="SSF53448">
    <property type="entry name" value="Nucleotide-diphospho-sugar transferases"/>
    <property type="match status" value="1"/>
</dbReference>
<keyword evidence="3" id="KW-0735">Signal-anchor</keyword>
<dbReference type="Gene3D" id="3.90.550.10">
    <property type="entry name" value="Spore Coat Polysaccharide Biosynthesis Protein SpsA, Chain A"/>
    <property type="match status" value="1"/>
</dbReference>
<evidence type="ECO:0000256" key="7">
    <source>
        <dbReference type="SAM" id="MobiDB-lite"/>
    </source>
</evidence>
<dbReference type="InterPro" id="IPR051292">
    <property type="entry name" value="Xyl/GlcA_transferase"/>
</dbReference>
<feature type="transmembrane region" description="Helical" evidence="8">
    <location>
        <begin position="47"/>
        <end position="66"/>
    </location>
</feature>
<dbReference type="PANTHER" id="PTHR12270:SF25">
    <property type="entry name" value="GLYCOSYLTRANSFERASE-LIKE PROTEIN LARGE"/>
    <property type="match status" value="1"/>
</dbReference>
<evidence type="ECO:0000256" key="5">
    <source>
        <dbReference type="ARBA" id="ARBA00023136"/>
    </source>
</evidence>
<comment type="subcellular location">
    <subcellularLocation>
        <location evidence="1">Membrane</location>
        <topology evidence="1">Single-pass type II membrane protein</topology>
    </subcellularLocation>
</comment>
<evidence type="ECO:0000256" key="8">
    <source>
        <dbReference type="SAM" id="Phobius"/>
    </source>
</evidence>
<keyword evidence="6" id="KW-0325">Glycoprotein</keyword>
<sequence>MASASTSSTSYFPPYQDSSPILPDPPHSPWRSRTHLFRRRPLHFRQVAFIVASITFTFSLFAFYHYRDSSYQYDLDGVSPPAVDSESLSYRPTFDNVHAHRPPAHHVPPALANTVAAAEPEPSPQPEPVPHDALSPAAPPPLALEPIVFSLIMFYENSAAEGAILIKSLILYSSHPLEFHIICDQSAQEYLERRIALIKHPQHDVLIRFYRIPFDRMEARIQREGAISTDHSAGVPGLMKLFIHEILPPSVKRAIFVDTDAFFISDPAQLWARFAALQPGTAISMPYHPDQSEPEWHDANKICSCIMLLDLQHLRDLRLMDSSYYRADPEAARVPPLGPSAFEAMFGKPIPADAEAGTVKYDGVKLGDQGYWWAIVKHRPDLFEHLSFDWEVSSCLMDMYLKGLGEDDADEAHEAWDQVHTHATPEQGRAVLPKMVHFNCLDGVDRYYDWSGWSDPENGLAQRWLPAVRYHVGYKWLWLNTPASNASLTMETLFDVKFADEIFAEERASAAPAVDENDDI</sequence>
<evidence type="ECO:0000313" key="10">
    <source>
        <dbReference type="Proteomes" id="UP000193067"/>
    </source>
</evidence>
<dbReference type="GO" id="GO:0042285">
    <property type="term" value="F:xylosyltransferase activity"/>
    <property type="evidence" value="ECO:0007669"/>
    <property type="project" value="TreeGrafter"/>
</dbReference>
<evidence type="ECO:0000256" key="2">
    <source>
        <dbReference type="ARBA" id="ARBA00022692"/>
    </source>
</evidence>
<dbReference type="PANTHER" id="PTHR12270">
    <property type="entry name" value="GLYCOSYLTRANSFERASE-RELATED"/>
    <property type="match status" value="1"/>
</dbReference>
<evidence type="ECO:0000256" key="6">
    <source>
        <dbReference type="ARBA" id="ARBA00023180"/>
    </source>
</evidence>
<feature type="region of interest" description="Disordered" evidence="7">
    <location>
        <begin position="116"/>
        <end position="135"/>
    </location>
</feature>
<reference evidence="9 10" key="1">
    <citation type="journal article" date="2015" name="Biotechnol. Biofuels">
        <title>Enhanced degradation of softwood versus hardwood by the white-rot fungus Pycnoporus coccineus.</title>
        <authorList>
            <person name="Couturier M."/>
            <person name="Navarro D."/>
            <person name="Chevret D."/>
            <person name="Henrissat B."/>
            <person name="Piumi F."/>
            <person name="Ruiz-Duenas F.J."/>
            <person name="Martinez A.T."/>
            <person name="Grigoriev I.V."/>
            <person name="Riley R."/>
            <person name="Lipzen A."/>
            <person name="Berrin J.G."/>
            <person name="Master E.R."/>
            <person name="Rosso M.N."/>
        </authorList>
    </citation>
    <scope>NUCLEOTIDE SEQUENCE [LARGE SCALE GENOMIC DNA]</scope>
    <source>
        <strain evidence="9 10">BRFM310</strain>
    </source>
</reference>
<dbReference type="EMBL" id="KZ084103">
    <property type="protein sequence ID" value="OSD02741.1"/>
    <property type="molecule type" value="Genomic_DNA"/>
</dbReference>
<gene>
    <name evidence="9" type="ORF">PYCCODRAFT_1435027</name>
</gene>
<evidence type="ECO:0000313" key="9">
    <source>
        <dbReference type="EMBL" id="OSD02741.1"/>
    </source>
</evidence>
<keyword evidence="2 8" id="KW-0812">Transmembrane</keyword>
<feature type="compositionally biased region" description="Polar residues" evidence="7">
    <location>
        <begin position="1"/>
        <end position="19"/>
    </location>
</feature>